<dbReference type="InterPro" id="IPR037171">
    <property type="entry name" value="NagB/RpiA_transferase-like"/>
</dbReference>
<evidence type="ECO:0000256" key="1">
    <source>
        <dbReference type="ARBA" id="ARBA00022491"/>
    </source>
</evidence>
<dbReference type="PANTHER" id="PTHR30363:SF4">
    <property type="entry name" value="GLYCEROL-3-PHOSPHATE REGULON REPRESSOR"/>
    <property type="match status" value="1"/>
</dbReference>
<dbReference type="InterPro" id="IPR014036">
    <property type="entry name" value="DeoR-like_C"/>
</dbReference>
<proteinExistence type="predicted"/>
<protein>
    <submittedName>
        <fullName evidence="3">DNA-binding transcriptional regulator</fullName>
    </submittedName>
</protein>
<dbReference type="InterPro" id="IPR050313">
    <property type="entry name" value="Carb_Metab_HTH_regulators"/>
</dbReference>
<name>A0A1S1R532_9ACTN</name>
<evidence type="ECO:0000313" key="4">
    <source>
        <dbReference type="Proteomes" id="UP000179769"/>
    </source>
</evidence>
<dbReference type="PANTHER" id="PTHR30363">
    <property type="entry name" value="HTH-TYPE TRANSCRIPTIONAL REGULATOR SRLR-RELATED"/>
    <property type="match status" value="1"/>
</dbReference>
<dbReference type="EMBL" id="MAXA01000061">
    <property type="protein sequence ID" value="OHV40851.1"/>
    <property type="molecule type" value="Genomic_DNA"/>
</dbReference>
<dbReference type="OrthoDB" id="7688673at2"/>
<gene>
    <name evidence="3" type="ORF">BBK14_32375</name>
</gene>
<dbReference type="Proteomes" id="UP000179769">
    <property type="component" value="Unassembled WGS sequence"/>
</dbReference>
<keyword evidence="3" id="KW-0238">DNA-binding</keyword>
<dbReference type="SMART" id="SM01134">
    <property type="entry name" value="DeoRC"/>
    <property type="match status" value="1"/>
</dbReference>
<organism evidence="3 4">
    <name type="scientific">Parafrankia soli</name>
    <dbReference type="NCBI Taxonomy" id="2599596"/>
    <lineage>
        <taxon>Bacteria</taxon>
        <taxon>Bacillati</taxon>
        <taxon>Actinomycetota</taxon>
        <taxon>Actinomycetes</taxon>
        <taxon>Frankiales</taxon>
        <taxon>Frankiaceae</taxon>
        <taxon>Parafrankia</taxon>
    </lineage>
</organism>
<comment type="caution">
    <text evidence="3">The sequence shown here is derived from an EMBL/GenBank/DDBJ whole genome shotgun (WGS) entry which is preliminary data.</text>
</comment>
<keyword evidence="4" id="KW-1185">Reference proteome</keyword>
<evidence type="ECO:0000313" key="3">
    <source>
        <dbReference type="EMBL" id="OHV40851.1"/>
    </source>
</evidence>
<dbReference type="GO" id="GO:0003677">
    <property type="term" value="F:DNA binding"/>
    <property type="evidence" value="ECO:0007669"/>
    <property type="project" value="UniProtKB-KW"/>
</dbReference>
<keyword evidence="1" id="KW-0678">Repressor</keyword>
<dbReference type="SUPFAM" id="SSF100950">
    <property type="entry name" value="NagB/RpiA/CoA transferase-like"/>
    <property type="match status" value="1"/>
</dbReference>
<sequence length="122" mass="12679">MDHPSTDALLIGGRLFRHSAVTCGAAAAEAANQVRADLFLLGVTGVHCEAGLTTGDADEAAMKRTLARQTADTYVLALASSEKIGTASPFTVLPVASVSGLITDATDDRPVIAELLKQERRS</sequence>
<dbReference type="Pfam" id="PF00455">
    <property type="entry name" value="DeoRC"/>
    <property type="match status" value="1"/>
</dbReference>
<feature type="domain" description="DeoR-like transcriptional repressor C-terminal sensor" evidence="2">
    <location>
        <begin position="2"/>
        <end position="104"/>
    </location>
</feature>
<evidence type="ECO:0000259" key="2">
    <source>
        <dbReference type="Pfam" id="PF00455"/>
    </source>
</evidence>
<reference evidence="4" key="1">
    <citation type="submission" date="2016-07" db="EMBL/GenBank/DDBJ databases">
        <title>Frankia sp. NRRL B-16219 Genome sequencing.</title>
        <authorList>
            <person name="Ghodhbane-Gtari F."/>
            <person name="Swanson E."/>
            <person name="Gueddou A."/>
            <person name="Louati M."/>
            <person name="Nouioui I."/>
            <person name="Hezbri K."/>
            <person name="Abebe-Akele F."/>
            <person name="Simpson S."/>
            <person name="Morris K."/>
            <person name="Thomas K."/>
            <person name="Gtari M."/>
            <person name="Tisa L.S."/>
        </authorList>
    </citation>
    <scope>NUCLEOTIDE SEQUENCE [LARGE SCALE GENOMIC DNA]</scope>
    <source>
        <strain evidence="4">NRRL B-16219</strain>
    </source>
</reference>
<dbReference type="AlphaFoldDB" id="A0A1S1R532"/>
<accession>A0A1S1R532</accession>